<feature type="transmembrane region" description="Helical" evidence="1">
    <location>
        <begin position="37"/>
        <end position="56"/>
    </location>
</feature>
<dbReference type="Proteomes" id="UP000606044">
    <property type="component" value="Unassembled WGS sequence"/>
</dbReference>
<name>A0A917CBP0_9HYPH</name>
<feature type="transmembrane region" description="Helical" evidence="1">
    <location>
        <begin position="63"/>
        <end position="83"/>
    </location>
</feature>
<keyword evidence="1" id="KW-0472">Membrane</keyword>
<proteinExistence type="predicted"/>
<keyword evidence="1" id="KW-0812">Transmembrane</keyword>
<reference evidence="2" key="2">
    <citation type="submission" date="2020-09" db="EMBL/GenBank/DDBJ databases">
        <authorList>
            <person name="Sun Q."/>
            <person name="Sedlacek I."/>
        </authorList>
    </citation>
    <scope>NUCLEOTIDE SEQUENCE</scope>
    <source>
        <strain evidence="2">CCM 7897</strain>
    </source>
</reference>
<comment type="caution">
    <text evidence="2">The sequence shown here is derived from an EMBL/GenBank/DDBJ whole genome shotgun (WGS) entry which is preliminary data.</text>
</comment>
<dbReference type="EMBL" id="BMCT01000007">
    <property type="protein sequence ID" value="GGF78768.1"/>
    <property type="molecule type" value="Genomic_DNA"/>
</dbReference>
<feature type="transmembrane region" description="Helical" evidence="1">
    <location>
        <begin position="12"/>
        <end position="31"/>
    </location>
</feature>
<dbReference type="AlphaFoldDB" id="A0A917CBP0"/>
<evidence type="ECO:0000313" key="3">
    <source>
        <dbReference type="Proteomes" id="UP000606044"/>
    </source>
</evidence>
<evidence type="ECO:0000256" key="1">
    <source>
        <dbReference type="SAM" id="Phobius"/>
    </source>
</evidence>
<keyword evidence="3" id="KW-1185">Reference proteome</keyword>
<sequence length="176" mass="18837">MLDLGLFPQTGVHAVFIATIVLGIFPIILSAASDNIVSLWVSLLLTACAVVVAYLSRSVAHEILAILLYMSALISASVLYGAAQIAKAVTAEAENSREALPKAKPQEPVPVLAAPVPVEARPTDGVEEYRGIRYTRNKDLSISSDVTGEVVSWPNIMAFRSDVDEYLDATESRPLA</sequence>
<reference evidence="2" key="1">
    <citation type="journal article" date="2014" name="Int. J. Syst. Evol. Microbiol.">
        <title>Complete genome sequence of Corynebacterium casei LMG S-19264T (=DSM 44701T), isolated from a smear-ripened cheese.</title>
        <authorList>
            <consortium name="US DOE Joint Genome Institute (JGI-PGF)"/>
            <person name="Walter F."/>
            <person name="Albersmeier A."/>
            <person name="Kalinowski J."/>
            <person name="Ruckert C."/>
        </authorList>
    </citation>
    <scope>NUCLEOTIDE SEQUENCE</scope>
    <source>
        <strain evidence="2">CCM 7897</strain>
    </source>
</reference>
<protein>
    <submittedName>
        <fullName evidence="2">Uncharacterized protein</fullName>
    </submittedName>
</protein>
<evidence type="ECO:0000313" key="2">
    <source>
        <dbReference type="EMBL" id="GGF78768.1"/>
    </source>
</evidence>
<organism evidence="2 3">
    <name type="scientific">Azorhizobium oxalatiphilum</name>
    <dbReference type="NCBI Taxonomy" id="980631"/>
    <lineage>
        <taxon>Bacteria</taxon>
        <taxon>Pseudomonadati</taxon>
        <taxon>Pseudomonadota</taxon>
        <taxon>Alphaproteobacteria</taxon>
        <taxon>Hyphomicrobiales</taxon>
        <taxon>Xanthobacteraceae</taxon>
        <taxon>Azorhizobium</taxon>
    </lineage>
</organism>
<dbReference type="RefSeq" id="WP_188582508.1">
    <property type="nucleotide sequence ID" value="NZ_BMCT01000007.1"/>
</dbReference>
<gene>
    <name evidence="2" type="ORF">GCM10007301_43480</name>
</gene>
<accession>A0A917CBP0</accession>
<keyword evidence="1" id="KW-1133">Transmembrane helix</keyword>